<organism evidence="1 2">
    <name type="scientific">Pleurodeles waltl</name>
    <name type="common">Iberian ribbed newt</name>
    <dbReference type="NCBI Taxonomy" id="8319"/>
    <lineage>
        <taxon>Eukaryota</taxon>
        <taxon>Metazoa</taxon>
        <taxon>Chordata</taxon>
        <taxon>Craniata</taxon>
        <taxon>Vertebrata</taxon>
        <taxon>Euteleostomi</taxon>
        <taxon>Amphibia</taxon>
        <taxon>Batrachia</taxon>
        <taxon>Caudata</taxon>
        <taxon>Salamandroidea</taxon>
        <taxon>Salamandridae</taxon>
        <taxon>Pleurodelinae</taxon>
        <taxon>Pleurodeles</taxon>
    </lineage>
</organism>
<dbReference type="Proteomes" id="UP001066276">
    <property type="component" value="Chromosome 6"/>
</dbReference>
<proteinExistence type="predicted"/>
<dbReference type="EMBL" id="JANPWB010000010">
    <property type="protein sequence ID" value="KAJ1144869.1"/>
    <property type="molecule type" value="Genomic_DNA"/>
</dbReference>
<gene>
    <name evidence="1" type="ORF">NDU88_011163</name>
</gene>
<accession>A0AAV7QWG1</accession>
<evidence type="ECO:0000313" key="1">
    <source>
        <dbReference type="EMBL" id="KAJ1144869.1"/>
    </source>
</evidence>
<keyword evidence="2" id="KW-1185">Reference proteome</keyword>
<comment type="caution">
    <text evidence="1">The sequence shown here is derived from an EMBL/GenBank/DDBJ whole genome shotgun (WGS) entry which is preliminary data.</text>
</comment>
<name>A0AAV7QWG1_PLEWA</name>
<protein>
    <submittedName>
        <fullName evidence="1">Uncharacterized protein</fullName>
    </submittedName>
</protein>
<sequence length="107" mass="11946">MVVSLECPMDESVSEVRSIRKAVYEFDVCLVASSRAFAWPSTAWAFVGHIRLQFSSCVKVKQGDFSREVPFHDDVTGAWRRKARIKVKKGCTGIDIPGVEKKPAKAD</sequence>
<reference evidence="1" key="1">
    <citation type="journal article" date="2022" name="bioRxiv">
        <title>Sequencing and chromosome-scale assembly of the giantPleurodeles waltlgenome.</title>
        <authorList>
            <person name="Brown T."/>
            <person name="Elewa A."/>
            <person name="Iarovenko S."/>
            <person name="Subramanian E."/>
            <person name="Araus A.J."/>
            <person name="Petzold A."/>
            <person name="Susuki M."/>
            <person name="Suzuki K.-i.T."/>
            <person name="Hayashi T."/>
            <person name="Toyoda A."/>
            <person name="Oliveira C."/>
            <person name="Osipova E."/>
            <person name="Leigh N.D."/>
            <person name="Simon A."/>
            <person name="Yun M.H."/>
        </authorList>
    </citation>
    <scope>NUCLEOTIDE SEQUENCE</scope>
    <source>
        <strain evidence="1">20211129_DDA</strain>
        <tissue evidence="1">Liver</tissue>
    </source>
</reference>
<evidence type="ECO:0000313" key="2">
    <source>
        <dbReference type="Proteomes" id="UP001066276"/>
    </source>
</evidence>
<dbReference type="AlphaFoldDB" id="A0AAV7QWG1"/>